<evidence type="ECO:0000259" key="4">
    <source>
        <dbReference type="PROSITE" id="PS50110"/>
    </source>
</evidence>
<dbReference type="InterPro" id="IPR039420">
    <property type="entry name" value="WalR-like"/>
</dbReference>
<evidence type="ECO:0000256" key="1">
    <source>
        <dbReference type="ARBA" id="ARBA00023125"/>
    </source>
</evidence>
<dbReference type="CDD" id="cd06170">
    <property type="entry name" value="LuxR_C_like"/>
    <property type="match status" value="1"/>
</dbReference>
<dbReference type="PANTHER" id="PTHR43214">
    <property type="entry name" value="TWO-COMPONENT RESPONSE REGULATOR"/>
    <property type="match status" value="1"/>
</dbReference>
<dbReference type="Pfam" id="PF00196">
    <property type="entry name" value="GerE"/>
    <property type="match status" value="1"/>
</dbReference>
<dbReference type="EMBL" id="LT629749">
    <property type="protein sequence ID" value="SDR94966.1"/>
    <property type="molecule type" value="Genomic_DNA"/>
</dbReference>
<dbReference type="GO" id="GO:0003677">
    <property type="term" value="F:DNA binding"/>
    <property type="evidence" value="ECO:0007669"/>
    <property type="project" value="UniProtKB-KW"/>
</dbReference>
<dbReference type="Gene3D" id="3.40.50.2300">
    <property type="match status" value="1"/>
</dbReference>
<reference evidence="5 6" key="1">
    <citation type="submission" date="2016-10" db="EMBL/GenBank/DDBJ databases">
        <authorList>
            <person name="de Groot N.N."/>
        </authorList>
    </citation>
    <scope>NUCLEOTIDE SEQUENCE [LARGE SCALE GENOMIC DNA]</scope>
    <source>
        <strain evidence="5 6">DSM 21741</strain>
    </source>
</reference>
<dbReference type="PROSITE" id="PS50043">
    <property type="entry name" value="HTH_LUXR_2"/>
    <property type="match status" value="1"/>
</dbReference>
<dbReference type="InterPro" id="IPR000792">
    <property type="entry name" value="Tscrpt_reg_LuxR_C"/>
</dbReference>
<accession>A0A1H1N7J0</accession>
<evidence type="ECO:0000313" key="6">
    <source>
        <dbReference type="Proteomes" id="UP000199092"/>
    </source>
</evidence>
<dbReference type="GO" id="GO:0000160">
    <property type="term" value="P:phosphorelay signal transduction system"/>
    <property type="evidence" value="ECO:0007669"/>
    <property type="project" value="InterPro"/>
</dbReference>
<dbReference type="AlphaFoldDB" id="A0A1H1N7J0"/>
<feature type="domain" description="HTH luxR-type" evidence="3">
    <location>
        <begin position="153"/>
        <end position="218"/>
    </location>
</feature>
<dbReference type="InterPro" id="IPR016032">
    <property type="entry name" value="Sig_transdc_resp-reg_C-effctor"/>
</dbReference>
<dbReference type="Proteomes" id="UP000199092">
    <property type="component" value="Chromosome I"/>
</dbReference>
<dbReference type="InterPro" id="IPR001789">
    <property type="entry name" value="Sig_transdc_resp-reg_receiver"/>
</dbReference>
<name>A0A1H1N7J0_9ACTN</name>
<keyword evidence="2" id="KW-0597">Phosphoprotein</keyword>
<feature type="modified residue" description="4-aspartylphosphate" evidence="2">
    <location>
        <position position="67"/>
    </location>
</feature>
<dbReference type="SUPFAM" id="SSF52172">
    <property type="entry name" value="CheY-like"/>
    <property type="match status" value="1"/>
</dbReference>
<feature type="domain" description="Response regulatory" evidence="4">
    <location>
        <begin position="21"/>
        <end position="132"/>
    </location>
</feature>
<organism evidence="5 6">
    <name type="scientific">Friedmanniella luteola</name>
    <dbReference type="NCBI Taxonomy" id="546871"/>
    <lineage>
        <taxon>Bacteria</taxon>
        <taxon>Bacillati</taxon>
        <taxon>Actinomycetota</taxon>
        <taxon>Actinomycetes</taxon>
        <taxon>Propionibacteriales</taxon>
        <taxon>Nocardioidaceae</taxon>
        <taxon>Friedmanniella</taxon>
    </lineage>
</organism>
<evidence type="ECO:0000259" key="3">
    <source>
        <dbReference type="PROSITE" id="PS50043"/>
    </source>
</evidence>
<dbReference type="STRING" id="546871.SAMN04488543_0811"/>
<dbReference type="SUPFAM" id="SSF46894">
    <property type="entry name" value="C-terminal effector domain of the bipartite response regulators"/>
    <property type="match status" value="1"/>
</dbReference>
<dbReference type="InterPro" id="IPR011006">
    <property type="entry name" value="CheY-like_superfamily"/>
</dbReference>
<proteinExistence type="predicted"/>
<dbReference type="PRINTS" id="PR00038">
    <property type="entry name" value="HTHLUXR"/>
</dbReference>
<protein>
    <submittedName>
        <fullName evidence="5">DNA-binding response regulator, NarL/FixJ family, contains REC and HTH domains</fullName>
    </submittedName>
</protein>
<sequence>MHYTPRWVSVALMDPTPAPITVALVDDYDVVVIGVASILEQYRGRVVIAELDTNKGLSDSVDIVLYDSFAQPEADHHEIRVLVENPRARHVVVYTWNFHPDLVETARKAGVHGYLSKALPARDLVDALERVHAGEQVFTEVPGRTRTATGLDWPGRTEGLTDREAEILALITQGKSNAEVAALTYLSPNTVKSYIRTVYRKIGAGSRTQAVLWGVGHGFTPDHHRIDHWRGGP</sequence>
<keyword evidence="1 5" id="KW-0238">DNA-binding</keyword>
<dbReference type="SMART" id="SM00421">
    <property type="entry name" value="HTH_LUXR"/>
    <property type="match status" value="1"/>
</dbReference>
<gene>
    <name evidence="5" type="ORF">SAMN04488543_0811</name>
</gene>
<evidence type="ECO:0000313" key="5">
    <source>
        <dbReference type="EMBL" id="SDR94966.1"/>
    </source>
</evidence>
<dbReference type="GO" id="GO:0006355">
    <property type="term" value="P:regulation of DNA-templated transcription"/>
    <property type="evidence" value="ECO:0007669"/>
    <property type="project" value="InterPro"/>
</dbReference>
<evidence type="ECO:0000256" key="2">
    <source>
        <dbReference type="PROSITE-ProRule" id="PRU00169"/>
    </source>
</evidence>
<dbReference type="PROSITE" id="PS50110">
    <property type="entry name" value="RESPONSE_REGULATORY"/>
    <property type="match status" value="1"/>
</dbReference>
<keyword evidence="6" id="KW-1185">Reference proteome</keyword>